<sequence length="143" mass="15945">MSRAAGLRNWRGEIIPSVASAAPSGVACGTRGTSEDLLRNVVASKGAQPVANETVSTVEDQRSLPTIVVQKDEFGRDVQVVVEKCKRDKERKHKRKRSDKRGRKSGRDRSSVDRSRSSSRRRRRGSTPPPPDPFRPEVPWIDD</sequence>
<comment type="caution">
    <text evidence="2">The sequence shown here is derived from an EMBL/GenBank/DDBJ whole genome shotgun (WGS) entry which is preliminary data.</text>
</comment>
<feature type="compositionally biased region" description="Basic residues" evidence="1">
    <location>
        <begin position="89"/>
        <end position="104"/>
    </location>
</feature>
<keyword evidence="3" id="KW-1185">Reference proteome</keyword>
<dbReference type="PROSITE" id="PS51257">
    <property type="entry name" value="PROKAR_LIPOPROTEIN"/>
    <property type="match status" value="1"/>
</dbReference>
<dbReference type="Proteomes" id="UP001162031">
    <property type="component" value="Unassembled WGS sequence"/>
</dbReference>
<evidence type="ECO:0000313" key="3">
    <source>
        <dbReference type="Proteomes" id="UP001162031"/>
    </source>
</evidence>
<evidence type="ECO:0000256" key="1">
    <source>
        <dbReference type="SAM" id="MobiDB-lite"/>
    </source>
</evidence>
<dbReference type="EMBL" id="CANTFL010001181">
    <property type="protein sequence ID" value="CAI5732766.1"/>
    <property type="molecule type" value="Genomic_DNA"/>
</dbReference>
<name>A0AAV0U731_HYABA</name>
<dbReference type="AlphaFoldDB" id="A0AAV0U731"/>
<evidence type="ECO:0000313" key="2">
    <source>
        <dbReference type="EMBL" id="CAI5732766.1"/>
    </source>
</evidence>
<gene>
    <name evidence="2" type="ORF">HBR001_LOCUS5624</name>
</gene>
<accession>A0AAV0U731</accession>
<feature type="compositionally biased region" description="Basic and acidic residues" evidence="1">
    <location>
        <begin position="105"/>
        <end position="116"/>
    </location>
</feature>
<reference evidence="2" key="1">
    <citation type="submission" date="2022-12" db="EMBL/GenBank/DDBJ databases">
        <authorList>
            <person name="Webb A."/>
        </authorList>
    </citation>
    <scope>NUCLEOTIDE SEQUENCE</scope>
    <source>
        <strain evidence="2">Hp1</strain>
    </source>
</reference>
<protein>
    <recommendedName>
        <fullName evidence="4">RxLR effector candidate protein</fullName>
    </recommendedName>
</protein>
<organism evidence="2 3">
    <name type="scientific">Hyaloperonospora brassicae</name>
    <name type="common">Brassica downy mildew</name>
    <name type="synonym">Peronospora brassicae</name>
    <dbReference type="NCBI Taxonomy" id="162125"/>
    <lineage>
        <taxon>Eukaryota</taxon>
        <taxon>Sar</taxon>
        <taxon>Stramenopiles</taxon>
        <taxon>Oomycota</taxon>
        <taxon>Peronosporomycetes</taxon>
        <taxon>Peronosporales</taxon>
        <taxon>Peronosporaceae</taxon>
        <taxon>Hyaloperonospora</taxon>
    </lineage>
</organism>
<proteinExistence type="predicted"/>
<evidence type="ECO:0008006" key="4">
    <source>
        <dbReference type="Google" id="ProtNLM"/>
    </source>
</evidence>
<feature type="region of interest" description="Disordered" evidence="1">
    <location>
        <begin position="85"/>
        <end position="143"/>
    </location>
</feature>